<organism evidence="2 3">
    <name type="scientific">Streptomyces melanogenes</name>
    <dbReference type="NCBI Taxonomy" id="67326"/>
    <lineage>
        <taxon>Bacteria</taxon>
        <taxon>Bacillati</taxon>
        <taxon>Actinomycetota</taxon>
        <taxon>Actinomycetes</taxon>
        <taxon>Kitasatosporales</taxon>
        <taxon>Streptomycetaceae</taxon>
        <taxon>Streptomyces</taxon>
    </lineage>
</organism>
<sequence length="133" mass="14323">MRSLTVHTITKKIVAGIGTAAAALGCVIAAGPPAAADGKWCNNAVCIETYDTGTYLGRVEVSVINTNQPHRIRARVWTTNGWSANTKVEDVAKFRTYRDQAYPQRHFPVGTRLCAEGFRGDSSVGLPCVTITN</sequence>
<accession>A0ABZ1XTF0</accession>
<name>A0ABZ1XTF0_9ACTN</name>
<dbReference type="Proteomes" id="UP001432060">
    <property type="component" value="Chromosome"/>
</dbReference>
<gene>
    <name evidence="2" type="ORF">OG515_33840</name>
</gene>
<dbReference type="PROSITE" id="PS51257">
    <property type="entry name" value="PROKAR_LIPOPROTEIN"/>
    <property type="match status" value="1"/>
</dbReference>
<evidence type="ECO:0000313" key="3">
    <source>
        <dbReference type="Proteomes" id="UP001432060"/>
    </source>
</evidence>
<evidence type="ECO:0000313" key="2">
    <source>
        <dbReference type="EMBL" id="WUT86836.1"/>
    </source>
</evidence>
<reference evidence="2" key="1">
    <citation type="submission" date="2022-10" db="EMBL/GenBank/DDBJ databases">
        <title>The complete genomes of actinobacterial strains from the NBC collection.</title>
        <authorList>
            <person name="Joergensen T.S."/>
            <person name="Alvarez Arevalo M."/>
            <person name="Sterndorff E.B."/>
            <person name="Faurdal D."/>
            <person name="Vuksanovic O."/>
            <person name="Mourched A.-S."/>
            <person name="Charusanti P."/>
            <person name="Shaw S."/>
            <person name="Blin K."/>
            <person name="Weber T."/>
        </authorList>
    </citation>
    <scope>NUCLEOTIDE SEQUENCE</scope>
    <source>
        <strain evidence="2">NBC_00668</strain>
    </source>
</reference>
<keyword evidence="1" id="KW-0732">Signal</keyword>
<feature type="signal peptide" evidence="1">
    <location>
        <begin position="1"/>
        <end position="36"/>
    </location>
</feature>
<keyword evidence="3" id="KW-1185">Reference proteome</keyword>
<proteinExistence type="predicted"/>
<evidence type="ECO:0000256" key="1">
    <source>
        <dbReference type="SAM" id="SignalP"/>
    </source>
</evidence>
<dbReference type="EMBL" id="CP109019">
    <property type="protein sequence ID" value="WUT86836.1"/>
    <property type="molecule type" value="Genomic_DNA"/>
</dbReference>
<dbReference type="RefSeq" id="WP_329403535.1">
    <property type="nucleotide sequence ID" value="NZ_CP109019.1"/>
</dbReference>
<evidence type="ECO:0008006" key="4">
    <source>
        <dbReference type="Google" id="ProtNLM"/>
    </source>
</evidence>
<protein>
    <recommendedName>
        <fullName evidence="4">Secreted protein</fullName>
    </recommendedName>
</protein>
<feature type="chain" id="PRO_5047431983" description="Secreted protein" evidence="1">
    <location>
        <begin position="37"/>
        <end position="133"/>
    </location>
</feature>